<gene>
    <name evidence="2" type="ORF">NMP03_15205</name>
</gene>
<protein>
    <recommendedName>
        <fullName evidence="4">Transcriptional regulator</fullName>
    </recommendedName>
</protein>
<evidence type="ECO:0000313" key="3">
    <source>
        <dbReference type="Proteomes" id="UP001058533"/>
    </source>
</evidence>
<evidence type="ECO:0000256" key="1">
    <source>
        <dbReference type="SAM" id="MobiDB-lite"/>
    </source>
</evidence>
<sequence>MQTALRSNGDGAFPKVPLGRAIGIAKAMRRVAKGVSRDGIAIEMELRPGTGSINNRVIAARKFGLIARGASGGYVLTPLGKRFAIGNFNTNDIHRAVSNVPIFAAALHALGARIASAPESDMYDALRNAGVEEPLLEVAARIMMKSLRLPEGDTKPMSRDSMNYPPPDDAKDDLEETVLERSVRPTAAADPVVRSLLAKTPPPGSEWSLDRVDEWLRLFSSAIRYLYPVPGELEEGKVRH</sequence>
<dbReference type="RefSeq" id="WP_256506329.1">
    <property type="nucleotide sequence ID" value="NZ_CP101740.1"/>
</dbReference>
<dbReference type="Proteomes" id="UP001058533">
    <property type="component" value="Chromosome"/>
</dbReference>
<reference evidence="2" key="1">
    <citation type="submission" date="2022-07" db="EMBL/GenBank/DDBJ databases">
        <title>Sphingomonas sp. nov., a novel bacterium isolated from the north slope of the Mount Everest.</title>
        <authorList>
            <person name="Cui X."/>
            <person name="Liu Y."/>
        </authorList>
    </citation>
    <scope>NUCLEOTIDE SEQUENCE</scope>
    <source>
        <strain evidence="2">S5-59</strain>
    </source>
</reference>
<proteinExistence type="predicted"/>
<organism evidence="2 3">
    <name type="scientific">Sphingomonas qomolangmaensis</name>
    <dbReference type="NCBI Taxonomy" id="2918765"/>
    <lineage>
        <taxon>Bacteria</taxon>
        <taxon>Pseudomonadati</taxon>
        <taxon>Pseudomonadota</taxon>
        <taxon>Alphaproteobacteria</taxon>
        <taxon>Sphingomonadales</taxon>
        <taxon>Sphingomonadaceae</taxon>
        <taxon>Sphingomonas</taxon>
    </lineage>
</organism>
<evidence type="ECO:0000313" key="2">
    <source>
        <dbReference type="EMBL" id="UUL82496.1"/>
    </source>
</evidence>
<name>A0ABY5L948_9SPHN</name>
<keyword evidence="3" id="KW-1185">Reference proteome</keyword>
<evidence type="ECO:0008006" key="4">
    <source>
        <dbReference type="Google" id="ProtNLM"/>
    </source>
</evidence>
<dbReference type="EMBL" id="CP101740">
    <property type="protein sequence ID" value="UUL82496.1"/>
    <property type="molecule type" value="Genomic_DNA"/>
</dbReference>
<feature type="region of interest" description="Disordered" evidence="1">
    <location>
        <begin position="150"/>
        <end position="172"/>
    </location>
</feature>
<accession>A0ABY5L948</accession>